<dbReference type="EMBL" id="JBHSWH010000001">
    <property type="protein sequence ID" value="MFC6705914.1"/>
    <property type="molecule type" value="Genomic_DNA"/>
</dbReference>
<protein>
    <submittedName>
        <fullName evidence="1">Uncharacterized protein</fullName>
    </submittedName>
</protein>
<keyword evidence="2" id="KW-1185">Reference proteome</keyword>
<dbReference type="RefSeq" id="WP_382401482.1">
    <property type="nucleotide sequence ID" value="NZ_JBHSWH010000001.1"/>
</dbReference>
<evidence type="ECO:0000313" key="2">
    <source>
        <dbReference type="Proteomes" id="UP001596298"/>
    </source>
</evidence>
<name>A0ABW2AH66_9MICO</name>
<dbReference type="Proteomes" id="UP001596298">
    <property type="component" value="Unassembled WGS sequence"/>
</dbReference>
<comment type="caution">
    <text evidence="1">The sequence shown here is derived from an EMBL/GenBank/DDBJ whole genome shotgun (WGS) entry which is preliminary data.</text>
</comment>
<evidence type="ECO:0000313" key="1">
    <source>
        <dbReference type="EMBL" id="MFC6705914.1"/>
    </source>
</evidence>
<accession>A0ABW2AH66</accession>
<gene>
    <name evidence="1" type="ORF">ACFQDH_11700</name>
</gene>
<reference evidence="2" key="1">
    <citation type="journal article" date="2019" name="Int. J. Syst. Evol. Microbiol.">
        <title>The Global Catalogue of Microorganisms (GCM) 10K type strain sequencing project: providing services to taxonomists for standard genome sequencing and annotation.</title>
        <authorList>
            <consortium name="The Broad Institute Genomics Platform"/>
            <consortium name="The Broad Institute Genome Sequencing Center for Infectious Disease"/>
            <person name="Wu L."/>
            <person name="Ma J."/>
        </authorList>
    </citation>
    <scope>NUCLEOTIDE SEQUENCE [LARGE SCALE GENOMIC DNA]</scope>
    <source>
        <strain evidence="2">CCUG 58127</strain>
    </source>
</reference>
<organism evidence="1 2">
    <name type="scientific">Flexivirga alba</name>
    <dbReference type="NCBI Taxonomy" id="702742"/>
    <lineage>
        <taxon>Bacteria</taxon>
        <taxon>Bacillati</taxon>
        <taxon>Actinomycetota</taxon>
        <taxon>Actinomycetes</taxon>
        <taxon>Micrococcales</taxon>
        <taxon>Dermacoccaceae</taxon>
        <taxon>Flexivirga</taxon>
    </lineage>
</organism>
<proteinExistence type="predicted"/>
<sequence>MDQHSSDKIAARLPAQLQRELSRALLSTPGRPDDLDRYIGWLQNAISRLNSSGGAADQAQVLYDEWVATRPRCARRAMKSTSPIHV</sequence>